<dbReference type="Proteomes" id="UP000444721">
    <property type="component" value="Unassembled WGS sequence"/>
</dbReference>
<dbReference type="InterPro" id="IPR001736">
    <property type="entry name" value="PLipase_D/transphosphatidylase"/>
</dbReference>
<feature type="region of interest" description="Disordered" evidence="8">
    <location>
        <begin position="1"/>
        <end position="93"/>
    </location>
</feature>
<keyword evidence="6" id="KW-0442">Lipid degradation</keyword>
<keyword evidence="3" id="KW-0677">Repeat</keyword>
<keyword evidence="9" id="KW-0472">Membrane</keyword>
<keyword evidence="4" id="KW-0378">Hydrolase</keyword>
<keyword evidence="12" id="KW-1185">Reference proteome</keyword>
<dbReference type="InterPro" id="IPR025202">
    <property type="entry name" value="PLD-like_dom"/>
</dbReference>
<evidence type="ECO:0000256" key="9">
    <source>
        <dbReference type="SAM" id="Phobius"/>
    </source>
</evidence>
<dbReference type="GO" id="GO:0046872">
    <property type="term" value="F:metal ion binding"/>
    <property type="evidence" value="ECO:0007669"/>
    <property type="project" value="UniProtKB-KW"/>
</dbReference>
<dbReference type="RefSeq" id="XP_044562087.1">
    <property type="nucleotide sequence ID" value="XM_044706662.1"/>
</dbReference>
<evidence type="ECO:0000259" key="10">
    <source>
        <dbReference type="PROSITE" id="PS50035"/>
    </source>
</evidence>
<comment type="caution">
    <text evidence="11">The sequence shown here is derived from an EMBL/GenBank/DDBJ whole genome shotgun (WGS) entry which is preliminary data.</text>
</comment>
<name>A0A6A5BT27_NAEFO</name>
<evidence type="ECO:0000256" key="8">
    <source>
        <dbReference type="SAM" id="MobiDB-lite"/>
    </source>
</evidence>
<keyword evidence="2" id="KW-0479">Metal-binding</keyword>
<sequence>MLSNQGEDSLSRNSTSGGAVGQVSSSTPPPHHHHHETHHQGQQTLKKSISLDSIQLTSSSSSESDNSDHEEGSPRVVSWSLYPPNKISPRRRGDNLEDFVKQSNNMNNNRISSVDSSSDTLSVYGGGVPLYLPSTSTESDRRELKYLKYKRRYKSPKPNEVRNKTTDQLIRLGYSMRKENIKRSIKEIAKHPGKTIENIQAKNVKKSLISFIKYLPHIIIYFFVIIIYFRDVILNYFRFSQWPSVIFIPFMLVIGIQIHAWVVWFKEVLNIVIFYNLISFAILGCAILYFGDWILVHLFPKYTAQALDGHILETTLTKFYSVPVTHSFDIPMFSLMPFYNKTTPIYLKKLRQKAEMTGYVSYAIDQNNISAEEKDELLDDKDLKRFKRKLLYDKQHQYPFDLFRKIGKLVTIKKKGKISISDEELLERITKLAERGMRDLGDTDYGSDLMKQITPYRDWFPIHKNCRLTLYHDAHHSLNGRNAFEDMYDAIENAKQLVYITGWSINPHIRLKRDAPEDSKEARTLGQLLIDKANEGVSVNIILWNETGSTISSNMDTNDGETIQYFQNTRVVAVLSRRSGYTGLIFSHHQKTLICDKFIPEKNKRTVIAFIGGLDLTKGRYDTPAHPLFSTLDSYHKDEVYSSRPLEVKHLGPRQPWHDIHCLVEGKVAFDILQNFEERWTAQLGVSLPKRPPTYAENFKENSWCVQVFRSCDSDSIRPFANSFTVFPRIQEAYISLIQRSKRFIYIENQYFCGSSFLWENRLDAQSLNNRIPFEILEKIHEKIQSGEPFTVFIVIPLFPDGFNSPENQFQQEQIFFTYSTIKSMYKIIGEMIEKTQMKSYRPTDFLKFFCLGQREECENLQEKLESVTKHSPQYKMLKAQRSMIYVHSKMAIFDDEYIIVGSANINERSLSGDRDTEICIGAFQPRDDSTSADEACEIKKFRKNLFCEHLGRNSECNDWEDPLDLFTQRKIDEIAEINWESFIAEEFTPMHSHLMHYPIIVENDGTVKPRTKYFPDTRGRVEGVKNWLSPDILTQ</sequence>
<feature type="transmembrane region" description="Helical" evidence="9">
    <location>
        <begin position="211"/>
        <end position="230"/>
    </location>
</feature>
<dbReference type="Pfam" id="PF12357">
    <property type="entry name" value="PLD_C"/>
    <property type="match status" value="1"/>
</dbReference>
<keyword evidence="5" id="KW-0106">Calcium</keyword>
<evidence type="ECO:0000256" key="4">
    <source>
        <dbReference type="ARBA" id="ARBA00022801"/>
    </source>
</evidence>
<dbReference type="VEuPathDB" id="AmoebaDB:FDP41_003366"/>
<evidence type="ECO:0000256" key="7">
    <source>
        <dbReference type="ARBA" id="ARBA00023098"/>
    </source>
</evidence>
<dbReference type="GO" id="GO:0009395">
    <property type="term" value="P:phospholipid catabolic process"/>
    <property type="evidence" value="ECO:0007669"/>
    <property type="project" value="TreeGrafter"/>
</dbReference>
<evidence type="ECO:0000256" key="5">
    <source>
        <dbReference type="ARBA" id="ARBA00022837"/>
    </source>
</evidence>
<evidence type="ECO:0000313" key="12">
    <source>
        <dbReference type="Proteomes" id="UP000444721"/>
    </source>
</evidence>
<dbReference type="InterPro" id="IPR015679">
    <property type="entry name" value="PLipase_D_fam"/>
</dbReference>
<dbReference type="Gene3D" id="3.30.870.10">
    <property type="entry name" value="Endonuclease Chain A"/>
    <property type="match status" value="2"/>
</dbReference>
<dbReference type="GO" id="GO:0004630">
    <property type="term" value="F:phospholipase D activity"/>
    <property type="evidence" value="ECO:0007669"/>
    <property type="project" value="UniProtKB-EC"/>
</dbReference>
<feature type="domain" description="PLD phosphodiesterase" evidence="10">
    <location>
        <begin position="584"/>
        <end position="620"/>
    </location>
</feature>
<organism evidence="11 12">
    <name type="scientific">Naegleria fowleri</name>
    <name type="common">Brain eating amoeba</name>
    <dbReference type="NCBI Taxonomy" id="5763"/>
    <lineage>
        <taxon>Eukaryota</taxon>
        <taxon>Discoba</taxon>
        <taxon>Heterolobosea</taxon>
        <taxon>Tetramitia</taxon>
        <taxon>Eutetramitia</taxon>
        <taxon>Vahlkampfiidae</taxon>
        <taxon>Naegleria</taxon>
    </lineage>
</organism>
<dbReference type="GeneID" id="68110584"/>
<dbReference type="EMBL" id="VFQX01000034">
    <property type="protein sequence ID" value="KAF0977374.1"/>
    <property type="molecule type" value="Genomic_DNA"/>
</dbReference>
<dbReference type="VEuPathDB" id="AmoebaDB:NF0062260"/>
<keyword evidence="7" id="KW-0443">Lipid metabolism</keyword>
<evidence type="ECO:0000256" key="2">
    <source>
        <dbReference type="ARBA" id="ARBA00022723"/>
    </source>
</evidence>
<dbReference type="VEuPathDB" id="AmoebaDB:NfTy_071870"/>
<gene>
    <name evidence="11" type="ORF">FDP41_003366</name>
</gene>
<dbReference type="GO" id="GO:0005886">
    <property type="term" value="C:plasma membrane"/>
    <property type="evidence" value="ECO:0007669"/>
    <property type="project" value="TreeGrafter"/>
</dbReference>
<dbReference type="Pfam" id="PF13091">
    <property type="entry name" value="PLDc_2"/>
    <property type="match status" value="1"/>
</dbReference>
<dbReference type="AlphaFoldDB" id="A0A6A5BT27"/>
<accession>A0A6A5BT27</accession>
<proteinExistence type="predicted"/>
<reference evidence="11 12" key="1">
    <citation type="journal article" date="2019" name="Sci. Rep.">
        <title>Nanopore sequencing improves the draft genome of the human pathogenic amoeba Naegleria fowleri.</title>
        <authorList>
            <person name="Liechti N."/>
            <person name="Schurch N."/>
            <person name="Bruggmann R."/>
            <person name="Wittwer M."/>
        </authorList>
    </citation>
    <scope>NUCLEOTIDE SEQUENCE [LARGE SCALE GENOMIC DNA]</scope>
    <source>
        <strain evidence="11 12">ATCC 30894</strain>
    </source>
</reference>
<keyword evidence="9" id="KW-0812">Transmembrane</keyword>
<evidence type="ECO:0000256" key="6">
    <source>
        <dbReference type="ARBA" id="ARBA00022963"/>
    </source>
</evidence>
<evidence type="ECO:0000256" key="1">
    <source>
        <dbReference type="ARBA" id="ARBA00012027"/>
    </source>
</evidence>
<feature type="transmembrane region" description="Helical" evidence="9">
    <location>
        <begin position="242"/>
        <end position="265"/>
    </location>
</feature>
<keyword evidence="9" id="KW-1133">Transmembrane helix</keyword>
<dbReference type="InterPro" id="IPR024632">
    <property type="entry name" value="PLipase_D_C"/>
</dbReference>
<feature type="domain" description="PLD phosphodiesterase" evidence="10">
    <location>
        <begin position="883"/>
        <end position="910"/>
    </location>
</feature>
<feature type="compositionally biased region" description="Polar residues" evidence="8">
    <location>
        <begin position="1"/>
        <end position="17"/>
    </location>
</feature>
<evidence type="ECO:0000313" key="11">
    <source>
        <dbReference type="EMBL" id="KAF0977374.1"/>
    </source>
</evidence>
<feature type="compositionally biased region" description="Low complexity" evidence="8">
    <location>
        <begin position="40"/>
        <end position="64"/>
    </location>
</feature>
<dbReference type="PROSITE" id="PS50035">
    <property type="entry name" value="PLD"/>
    <property type="match status" value="2"/>
</dbReference>
<feature type="transmembrane region" description="Helical" evidence="9">
    <location>
        <begin position="272"/>
        <end position="291"/>
    </location>
</feature>
<dbReference type="PANTHER" id="PTHR18896">
    <property type="entry name" value="PHOSPHOLIPASE D"/>
    <property type="match status" value="1"/>
</dbReference>
<protein>
    <recommendedName>
        <fullName evidence="1">phospholipase D</fullName>
        <ecNumber evidence="1">3.1.4.4</ecNumber>
    </recommendedName>
</protein>
<evidence type="ECO:0000256" key="3">
    <source>
        <dbReference type="ARBA" id="ARBA00022737"/>
    </source>
</evidence>
<dbReference type="OMA" id="ILWNETG"/>
<dbReference type="OrthoDB" id="14911at2759"/>
<dbReference type="SMART" id="SM00155">
    <property type="entry name" value="PLDc"/>
    <property type="match status" value="2"/>
</dbReference>
<dbReference type="PANTHER" id="PTHR18896:SF60">
    <property type="entry name" value="PHOSPHOLIPASE D"/>
    <property type="match status" value="1"/>
</dbReference>
<dbReference type="EC" id="3.1.4.4" evidence="1"/>
<dbReference type="SUPFAM" id="SSF56024">
    <property type="entry name" value="Phospholipase D/nuclease"/>
    <property type="match status" value="2"/>
</dbReference>